<organism evidence="2 3">
    <name type="scientific">Desulfovibrio ferrophilus</name>
    <dbReference type="NCBI Taxonomy" id="241368"/>
    <lineage>
        <taxon>Bacteria</taxon>
        <taxon>Pseudomonadati</taxon>
        <taxon>Thermodesulfobacteriota</taxon>
        <taxon>Desulfovibrionia</taxon>
        <taxon>Desulfovibrionales</taxon>
        <taxon>Desulfovibrionaceae</taxon>
        <taxon>Desulfovibrio</taxon>
    </lineage>
</organism>
<dbReference type="OrthoDB" id="5470544at2"/>
<reference evidence="2 3" key="1">
    <citation type="journal article" date="2018" name="Sci. Adv.">
        <title>Multi-heme cytochromes provide a pathway for survival in energy-limited environments.</title>
        <authorList>
            <person name="Deng X."/>
            <person name="Dohmae N."/>
            <person name="Nealson K.H."/>
            <person name="Hashimoto K."/>
            <person name="Okamoto A."/>
        </authorList>
    </citation>
    <scope>NUCLEOTIDE SEQUENCE [LARGE SCALE GENOMIC DNA]</scope>
    <source>
        <strain evidence="2 3">IS5</strain>
    </source>
</reference>
<evidence type="ECO:0000313" key="3">
    <source>
        <dbReference type="Proteomes" id="UP000269883"/>
    </source>
</evidence>
<evidence type="ECO:0000256" key="1">
    <source>
        <dbReference type="SAM" id="SignalP"/>
    </source>
</evidence>
<evidence type="ECO:0000313" key="2">
    <source>
        <dbReference type="EMBL" id="BBD07287.1"/>
    </source>
</evidence>
<name>A0A2Z6AVM3_9BACT</name>
<protein>
    <submittedName>
        <fullName evidence="2">Uncharacterized protein</fullName>
    </submittedName>
</protein>
<proteinExistence type="predicted"/>
<gene>
    <name evidence="2" type="ORF">DFE_0561</name>
</gene>
<feature type="signal peptide" evidence="1">
    <location>
        <begin position="1"/>
        <end position="23"/>
    </location>
</feature>
<dbReference type="RefSeq" id="WP_126376416.1">
    <property type="nucleotide sequence ID" value="NZ_AP017378.1"/>
</dbReference>
<keyword evidence="3" id="KW-1185">Reference proteome</keyword>
<dbReference type="KEGG" id="dfl:DFE_0561"/>
<feature type="chain" id="PRO_5016315955" evidence="1">
    <location>
        <begin position="24"/>
        <end position="521"/>
    </location>
</feature>
<sequence length="521" mass="59085">MNKLFPTLLACALFLLPAQPVRCADDTGLLNELSLAMEEEEVKVSEEVDRSFPAQITRNLDLSVRLRGSHQFHNARDLGGSVDQDKQDDYGEIKIEFGSSYENENIRLAFSGWLETGNQKDTYKGEVGLWQDNDRRRNILEINELYLTFPISDLSLTAGKRIIENSISTLYSPANRYNSFDLNDPLDPHQFGTWQLALEGDTSDVSWMLALLPVFQTPKTPSEESRWMGGSSADGELAAYYSNTAYSSREEFYAAFREELYFFEWLLEGEDGEFTSWLTEQLLEEFGWVSTTSEDISVHYETPDEPSVFAQAKTSVGDWDFLFSAFHGPSIYPVLGLDLDRATPGVALTVEHPTVTQIAGGLSTTWKELEFHGEALFNISDDGKDDDYLQYVIGTRWTNESLANKIGLYRIDCGLEYAGEMITQDQDASGYVISSREIRIGRNDIIAGMVLHFTEDLRLHYLADFELTNKTNMNRVGLGWDITDNLNADVSAEYFNGPARSYYGYWNRQDRVVATLTYKFN</sequence>
<dbReference type="EMBL" id="AP017378">
    <property type="protein sequence ID" value="BBD07287.1"/>
    <property type="molecule type" value="Genomic_DNA"/>
</dbReference>
<dbReference type="Proteomes" id="UP000269883">
    <property type="component" value="Chromosome"/>
</dbReference>
<accession>A0A2Z6AVM3</accession>
<dbReference type="AlphaFoldDB" id="A0A2Z6AVM3"/>
<keyword evidence="1" id="KW-0732">Signal</keyword>